<gene>
    <name evidence="1" type="ORF">NL394_17565</name>
</gene>
<keyword evidence="2" id="KW-1185">Reference proteome</keyword>
<organism evidence="1 2">
    <name type="scientific">Paenarthrobacter ureafaciens</name>
    <dbReference type="NCBI Taxonomy" id="37931"/>
    <lineage>
        <taxon>Bacteria</taxon>
        <taxon>Bacillati</taxon>
        <taxon>Actinomycetota</taxon>
        <taxon>Actinomycetes</taxon>
        <taxon>Micrococcales</taxon>
        <taxon>Micrococcaceae</taxon>
        <taxon>Paenarthrobacter</taxon>
    </lineage>
</organism>
<accession>A0AAX3EFH1</accession>
<protein>
    <submittedName>
        <fullName evidence="1">Uncharacterized protein</fullName>
    </submittedName>
</protein>
<dbReference type="AlphaFoldDB" id="A0AAX3EFH1"/>
<evidence type="ECO:0000313" key="1">
    <source>
        <dbReference type="EMBL" id="UYV96837.1"/>
    </source>
</evidence>
<reference evidence="1" key="1">
    <citation type="submission" date="2022-07" db="EMBL/GenBank/DDBJ databases">
        <authorList>
            <person name="Wu T."/>
        </authorList>
    </citation>
    <scope>NUCLEOTIDE SEQUENCE</scope>
    <source>
        <strain evidence="1">SD-1</strain>
    </source>
</reference>
<sequence length="113" mass="12371">MSERDELAEDIRGLGITVIDGPPVDLTEPLAQHLHNLGYRKPRTITTTEEVAELPVGTVVLMANGRVWQRNEPSVSGLFQIHAWTCPDGGFVREGNVPRFPFPATVLHEGSAS</sequence>
<proteinExistence type="predicted"/>
<evidence type="ECO:0000313" key="2">
    <source>
        <dbReference type="Proteomes" id="UP001163293"/>
    </source>
</evidence>
<dbReference type="EMBL" id="CP101185">
    <property type="protein sequence ID" value="UYV96837.1"/>
    <property type="molecule type" value="Genomic_DNA"/>
</dbReference>
<dbReference type="Proteomes" id="UP001163293">
    <property type="component" value="Chromosome"/>
</dbReference>
<name>A0AAX3EFH1_PAEUR</name>
<dbReference type="RefSeq" id="WP_264398689.1">
    <property type="nucleotide sequence ID" value="NZ_CP101180.1"/>
</dbReference>